<comment type="caution">
    <text evidence="2">The sequence shown here is derived from an EMBL/GenBank/DDBJ whole genome shotgun (WGS) entry which is preliminary data.</text>
</comment>
<evidence type="ECO:0000313" key="3">
    <source>
        <dbReference type="Proteomes" id="UP000499080"/>
    </source>
</evidence>
<protein>
    <submittedName>
        <fullName evidence="2">Uncharacterized protein</fullName>
    </submittedName>
</protein>
<evidence type="ECO:0000313" key="2">
    <source>
        <dbReference type="EMBL" id="GBL98553.1"/>
    </source>
</evidence>
<name>A0A4Y2C377_ARAVE</name>
<evidence type="ECO:0000313" key="1">
    <source>
        <dbReference type="EMBL" id="GBL98511.1"/>
    </source>
</evidence>
<accession>A0A4Y2C377</accession>
<organism evidence="2 3">
    <name type="scientific">Araneus ventricosus</name>
    <name type="common">Orbweaver spider</name>
    <name type="synonym">Epeira ventricosa</name>
    <dbReference type="NCBI Taxonomy" id="182803"/>
    <lineage>
        <taxon>Eukaryota</taxon>
        <taxon>Metazoa</taxon>
        <taxon>Ecdysozoa</taxon>
        <taxon>Arthropoda</taxon>
        <taxon>Chelicerata</taxon>
        <taxon>Arachnida</taxon>
        <taxon>Araneae</taxon>
        <taxon>Araneomorphae</taxon>
        <taxon>Entelegynae</taxon>
        <taxon>Araneoidea</taxon>
        <taxon>Araneidae</taxon>
        <taxon>Araneus</taxon>
    </lineage>
</organism>
<dbReference type="Proteomes" id="UP000499080">
    <property type="component" value="Unassembled WGS sequence"/>
</dbReference>
<gene>
    <name evidence="2" type="ORF">AVEN_185592_1</name>
    <name evidence="1" type="ORF">AVEN_22541_1</name>
</gene>
<keyword evidence="3" id="KW-1185">Reference proteome</keyword>
<proteinExistence type="predicted"/>
<dbReference type="EMBL" id="BGPR01085228">
    <property type="protein sequence ID" value="GBL98553.1"/>
    <property type="molecule type" value="Genomic_DNA"/>
</dbReference>
<reference evidence="2 3" key="1">
    <citation type="journal article" date="2019" name="Sci. Rep.">
        <title>Orb-weaving spider Araneus ventricosus genome elucidates the spidroin gene catalogue.</title>
        <authorList>
            <person name="Kono N."/>
            <person name="Nakamura H."/>
            <person name="Ohtoshi R."/>
            <person name="Moran D.A.P."/>
            <person name="Shinohara A."/>
            <person name="Yoshida Y."/>
            <person name="Fujiwara M."/>
            <person name="Mori M."/>
            <person name="Tomita M."/>
            <person name="Arakawa K."/>
        </authorList>
    </citation>
    <scope>NUCLEOTIDE SEQUENCE [LARGE SCALE GENOMIC DNA]</scope>
</reference>
<dbReference type="AlphaFoldDB" id="A0A4Y2C377"/>
<sequence length="76" mass="8638">MSGFAPIMPTSGLKQSRAEEFDQEEEYHGFYPGCAINQHYSKTGRQICAERFQSGLRNNEARLLSFDALLEIVSHK</sequence>
<dbReference type="EMBL" id="BGPR01085220">
    <property type="protein sequence ID" value="GBL98511.1"/>
    <property type="molecule type" value="Genomic_DNA"/>
</dbReference>